<accession>A0A8S4RWY3</accession>
<proteinExistence type="predicted"/>
<feature type="signal peptide" evidence="1">
    <location>
        <begin position="1"/>
        <end position="16"/>
    </location>
</feature>
<sequence length="201" mass="22661">MKTVLLLLFSCVTANANNSIYDVSCTDRSEGLYFEPVSGVRGRITLQWCTAADTKVKKWNLNLSYFTSLKPEQCISNYASSKEHHLHSSFDEVVPVNLNCTNVCFKTFLDAIFHSTCYKISTSQSSENETLLHYDQYHYVNKNDSVLTIEDVSKSTTSAHYQGGGEDIIIDWLPAIPVSLYHAYINDVNDSRGSYEATKEI</sequence>
<organism evidence="2 3">
    <name type="scientific">Pararge aegeria aegeria</name>
    <dbReference type="NCBI Taxonomy" id="348720"/>
    <lineage>
        <taxon>Eukaryota</taxon>
        <taxon>Metazoa</taxon>
        <taxon>Ecdysozoa</taxon>
        <taxon>Arthropoda</taxon>
        <taxon>Hexapoda</taxon>
        <taxon>Insecta</taxon>
        <taxon>Pterygota</taxon>
        <taxon>Neoptera</taxon>
        <taxon>Endopterygota</taxon>
        <taxon>Lepidoptera</taxon>
        <taxon>Glossata</taxon>
        <taxon>Ditrysia</taxon>
        <taxon>Papilionoidea</taxon>
        <taxon>Nymphalidae</taxon>
        <taxon>Satyrinae</taxon>
        <taxon>Satyrini</taxon>
        <taxon>Parargina</taxon>
        <taxon>Pararge</taxon>
    </lineage>
</organism>
<reference evidence="2" key="1">
    <citation type="submission" date="2022-03" db="EMBL/GenBank/DDBJ databases">
        <authorList>
            <person name="Lindestad O."/>
        </authorList>
    </citation>
    <scope>NUCLEOTIDE SEQUENCE</scope>
</reference>
<dbReference type="EMBL" id="CAKXAJ010025625">
    <property type="protein sequence ID" value="CAH2242135.1"/>
    <property type="molecule type" value="Genomic_DNA"/>
</dbReference>
<gene>
    <name evidence="2" type="primary">jg22827</name>
    <name evidence="2" type="ORF">PAEG_LOCUS18492</name>
</gene>
<keyword evidence="3" id="KW-1185">Reference proteome</keyword>
<protein>
    <submittedName>
        <fullName evidence="2">Jg22827 protein</fullName>
    </submittedName>
</protein>
<feature type="chain" id="PRO_5035733949" evidence="1">
    <location>
        <begin position="17"/>
        <end position="201"/>
    </location>
</feature>
<dbReference type="OrthoDB" id="7390598at2759"/>
<comment type="caution">
    <text evidence="2">The sequence shown here is derived from an EMBL/GenBank/DDBJ whole genome shotgun (WGS) entry which is preliminary data.</text>
</comment>
<evidence type="ECO:0000256" key="1">
    <source>
        <dbReference type="SAM" id="SignalP"/>
    </source>
</evidence>
<evidence type="ECO:0000313" key="2">
    <source>
        <dbReference type="EMBL" id="CAH2242135.1"/>
    </source>
</evidence>
<name>A0A8S4RWY3_9NEOP</name>
<evidence type="ECO:0000313" key="3">
    <source>
        <dbReference type="Proteomes" id="UP000838756"/>
    </source>
</evidence>
<dbReference type="AlphaFoldDB" id="A0A8S4RWY3"/>
<keyword evidence="1" id="KW-0732">Signal</keyword>
<dbReference type="Proteomes" id="UP000838756">
    <property type="component" value="Unassembled WGS sequence"/>
</dbReference>